<dbReference type="HOGENOM" id="CLU_2904616_0_0_1"/>
<dbReference type="EMBL" id="FP929128">
    <property type="protein sequence ID" value="CBX96331.1"/>
    <property type="molecule type" value="Genomic_DNA"/>
</dbReference>
<gene>
    <name evidence="2" type="ORF">LEMA_uP112500.1</name>
</gene>
<protein>
    <submittedName>
        <fullName evidence="2">Predicted protein</fullName>
    </submittedName>
</protein>
<organism evidence="3">
    <name type="scientific">Leptosphaeria maculans (strain JN3 / isolate v23.1.3 / race Av1-4-5-6-7-8)</name>
    <name type="common">Blackleg fungus</name>
    <name type="synonym">Phoma lingam</name>
    <dbReference type="NCBI Taxonomy" id="985895"/>
    <lineage>
        <taxon>Eukaryota</taxon>
        <taxon>Fungi</taxon>
        <taxon>Dikarya</taxon>
        <taxon>Ascomycota</taxon>
        <taxon>Pezizomycotina</taxon>
        <taxon>Dothideomycetes</taxon>
        <taxon>Pleosporomycetidae</taxon>
        <taxon>Pleosporales</taxon>
        <taxon>Pleosporineae</taxon>
        <taxon>Leptosphaeriaceae</taxon>
        <taxon>Plenodomus</taxon>
        <taxon>Plenodomus lingam/Leptosphaeria maculans species complex</taxon>
    </lineage>
</organism>
<evidence type="ECO:0000256" key="1">
    <source>
        <dbReference type="SAM" id="MobiDB-lite"/>
    </source>
</evidence>
<accession>E4ZY86</accession>
<evidence type="ECO:0000313" key="2">
    <source>
        <dbReference type="EMBL" id="CBX96331.1"/>
    </source>
</evidence>
<dbReference type="Proteomes" id="UP000002668">
    <property type="component" value="Genome"/>
</dbReference>
<name>E4ZY86_LEPMJ</name>
<evidence type="ECO:0000313" key="3">
    <source>
        <dbReference type="Proteomes" id="UP000002668"/>
    </source>
</evidence>
<dbReference type="InParanoid" id="E4ZY86"/>
<feature type="region of interest" description="Disordered" evidence="1">
    <location>
        <begin position="1"/>
        <end position="20"/>
    </location>
</feature>
<dbReference type="AlphaFoldDB" id="E4ZY86"/>
<sequence length="62" mass="6683">MDGMASPPARAKNAAPMQLSSSRICTKRGIRGVPVKLKERQRQDCSSSARLLWRGLGTADIG</sequence>
<dbReference type="VEuPathDB" id="FungiDB:LEMA_uP112500.1"/>
<proteinExistence type="predicted"/>
<reference evidence="3" key="1">
    <citation type="journal article" date="2011" name="Nat. Commun.">
        <title>Effector diversification within compartments of the Leptosphaeria maculans genome affected by Repeat-Induced Point mutations.</title>
        <authorList>
            <person name="Rouxel T."/>
            <person name="Grandaubert J."/>
            <person name="Hane J.K."/>
            <person name="Hoede C."/>
            <person name="van de Wouw A.P."/>
            <person name="Couloux A."/>
            <person name="Dominguez V."/>
            <person name="Anthouard V."/>
            <person name="Bally P."/>
            <person name="Bourras S."/>
            <person name="Cozijnsen A.J."/>
            <person name="Ciuffetti L.M."/>
            <person name="Degrave A."/>
            <person name="Dilmaghani A."/>
            <person name="Duret L."/>
            <person name="Fudal I."/>
            <person name="Goodwin S.B."/>
            <person name="Gout L."/>
            <person name="Glaser N."/>
            <person name="Linglin J."/>
            <person name="Kema G.H.J."/>
            <person name="Lapalu N."/>
            <person name="Lawrence C.B."/>
            <person name="May K."/>
            <person name="Meyer M."/>
            <person name="Ollivier B."/>
            <person name="Poulain J."/>
            <person name="Schoch C.L."/>
            <person name="Simon A."/>
            <person name="Spatafora J.W."/>
            <person name="Stachowiak A."/>
            <person name="Turgeon B.G."/>
            <person name="Tyler B.M."/>
            <person name="Vincent D."/>
            <person name="Weissenbach J."/>
            <person name="Amselem J."/>
            <person name="Quesneville H."/>
            <person name="Oliver R.P."/>
            <person name="Wincker P."/>
            <person name="Balesdent M.-H."/>
            <person name="Howlett B.J."/>
        </authorList>
    </citation>
    <scope>NUCLEOTIDE SEQUENCE [LARGE SCALE GENOMIC DNA]</scope>
    <source>
        <strain evidence="3">JN3 / isolate v23.1.3 / race Av1-4-5-6-7-8</strain>
    </source>
</reference>
<keyword evidence="3" id="KW-1185">Reference proteome</keyword>
<dbReference type="GeneID" id="13289801"/>